<evidence type="ECO:0000313" key="2">
    <source>
        <dbReference type="EMBL" id="PFH56699.1"/>
    </source>
</evidence>
<dbReference type="OrthoDB" id="4928224at2759"/>
<proteinExistence type="predicted"/>
<reference evidence="2 3" key="1">
    <citation type="journal article" date="2015" name="BMC Genomics">
        <title>Gene expression during zombie ant biting behavior reflects the complexity underlying fungal parasitic behavioral manipulation.</title>
        <authorList>
            <person name="de Bekker C."/>
            <person name="Ohm R.A."/>
            <person name="Loreto R.G."/>
            <person name="Sebastian A."/>
            <person name="Albert I."/>
            <person name="Merrow M."/>
            <person name="Brachmann A."/>
            <person name="Hughes D.P."/>
        </authorList>
    </citation>
    <scope>NUCLEOTIDE SEQUENCE [LARGE SCALE GENOMIC DNA]</scope>
    <source>
        <strain evidence="2 3">SC16a</strain>
    </source>
</reference>
<reference evidence="2 3" key="2">
    <citation type="journal article" date="2017" name="Sci. Rep.">
        <title>Ant-infecting Ophiocordyceps genomes reveal a high diversity of potential behavioral manipulation genes and a possible major role for enterotoxins.</title>
        <authorList>
            <person name="de Bekker C."/>
            <person name="Ohm R.A."/>
            <person name="Evans H.C."/>
            <person name="Brachmann A."/>
            <person name="Hughes D.P."/>
        </authorList>
    </citation>
    <scope>NUCLEOTIDE SEQUENCE [LARGE SCALE GENOMIC DNA]</scope>
    <source>
        <strain evidence="2 3">SC16a</strain>
    </source>
</reference>
<keyword evidence="3" id="KW-1185">Reference proteome</keyword>
<accession>A0A2A9P5J2</accession>
<dbReference type="STRING" id="268505.A0A2A9P5J2"/>
<evidence type="ECO:0000256" key="1">
    <source>
        <dbReference type="SAM" id="SignalP"/>
    </source>
</evidence>
<comment type="caution">
    <text evidence="2">The sequence shown here is derived from an EMBL/GenBank/DDBJ whole genome shotgun (WGS) entry which is preliminary data.</text>
</comment>
<protein>
    <recommendedName>
        <fullName evidence="4">Enterotoxin</fullName>
    </recommendedName>
</protein>
<feature type="chain" id="PRO_5011998746" description="Enterotoxin" evidence="1">
    <location>
        <begin position="22"/>
        <end position="728"/>
    </location>
</feature>
<dbReference type="Gene3D" id="3.90.210.10">
    <property type="entry name" value="Heat-Labile Enterotoxin, subunit A"/>
    <property type="match status" value="1"/>
</dbReference>
<gene>
    <name evidence="2" type="ORF">XA68_16123</name>
</gene>
<dbReference type="AlphaFoldDB" id="A0A2A9P5J2"/>
<evidence type="ECO:0008006" key="4">
    <source>
        <dbReference type="Google" id="ProtNLM"/>
    </source>
</evidence>
<dbReference type="EMBL" id="LAZP02000526">
    <property type="protein sequence ID" value="PFH56699.1"/>
    <property type="molecule type" value="Genomic_DNA"/>
</dbReference>
<organism evidence="2 3">
    <name type="scientific">Ophiocordyceps unilateralis</name>
    <name type="common">Zombie-ant fungus</name>
    <name type="synonym">Torrubia unilateralis</name>
    <dbReference type="NCBI Taxonomy" id="268505"/>
    <lineage>
        <taxon>Eukaryota</taxon>
        <taxon>Fungi</taxon>
        <taxon>Dikarya</taxon>
        <taxon>Ascomycota</taxon>
        <taxon>Pezizomycotina</taxon>
        <taxon>Sordariomycetes</taxon>
        <taxon>Hypocreomycetidae</taxon>
        <taxon>Hypocreales</taxon>
        <taxon>Ophiocordycipitaceae</taxon>
        <taxon>Ophiocordyceps</taxon>
    </lineage>
</organism>
<evidence type="ECO:0000313" key="3">
    <source>
        <dbReference type="Proteomes" id="UP000037136"/>
    </source>
</evidence>
<feature type="signal peptide" evidence="1">
    <location>
        <begin position="1"/>
        <end position="21"/>
    </location>
</feature>
<sequence>MARLSWTTLLLLLGIVGVSISIDTPQQFAQGIGEREFVYIIVGGQDGVTPDIFRSRGGISLSASEEDPSRQDTSYSYDGPGRYFNWFPISTRLNTTIFMQTVPRWRGWHIFRLRPSMNMVPVGTAMYGYTHYALGGVTWSQVHSVAWLSGSEDAMPQDFGWRPNPDYNPAWENFGLGVGQPLLSIRSPLQGNETRRDRAVRFMDYLVGEENEALTAEMRRTLDNLLGWSARRRFPLFQAGEPPSLVSSVIGRVDWRSSDIPAWLQRALATGLPDLALCREAIRALHMIVEGSSGGSIKFFMKREDKEACNQLADYAQKNQAGDASVDGQLATFTDLDDLMMVNGPQIKVCQNDAMNEPCVDLAARRGECVVVPDDYIGEVTSLKPNIAAGRCQVYLRPDCTYDLFEVQGGNLIDLHKSESHYEYNDLPRSFRCGPEVYLPTGPWEWNEKLRRQHCDRIDRLEFYLKIGSGTWDSLYAAFSASPETHRIADAVRDNFEMWQNIDLLRFFGEQTPELTKVTDLHLLGLVSSWNYAFGSEVFELKGIQLRAHCANSTFKVRFQKHKTMAEKLHIGNRFYTSQRNRYYDLWQDTISPEDWKASPPCSHFSELEVTLEISNEYYADSQNDIYVNIGKAHTRIMSRPKHREVKTVDIDLQKAFGQKIVALGDLNELTIENRGGSDDVYPKDITVRAICSSGSQKSVYHYKTIDQWIQGGKKWHLPLSPEVWDEY</sequence>
<dbReference type="Proteomes" id="UP000037136">
    <property type="component" value="Unassembled WGS sequence"/>
</dbReference>
<keyword evidence="1" id="KW-0732">Signal</keyword>
<name>A0A2A9P5J2_OPHUN</name>